<keyword evidence="2" id="KW-1185">Reference proteome</keyword>
<evidence type="ECO:0008006" key="3">
    <source>
        <dbReference type="Google" id="ProtNLM"/>
    </source>
</evidence>
<name>A0A9P0YWP7_CUSEU</name>
<dbReference type="Gene3D" id="3.30.200.20">
    <property type="entry name" value="Phosphorylase Kinase, domain 1"/>
    <property type="match status" value="1"/>
</dbReference>
<dbReference type="AlphaFoldDB" id="A0A9P0YWP7"/>
<accession>A0A9P0YWP7</accession>
<evidence type="ECO:0000313" key="1">
    <source>
        <dbReference type="EMBL" id="CAH9078207.1"/>
    </source>
</evidence>
<gene>
    <name evidence="1" type="ORF">CEURO_LOCUS6617</name>
</gene>
<sequence length="33" mass="3705">MEAKVFACVQHRNMVNLLGYCAHGECNLHISLC</sequence>
<dbReference type="EMBL" id="CAMAPE010000010">
    <property type="protein sequence ID" value="CAH9078207.1"/>
    <property type="molecule type" value="Genomic_DNA"/>
</dbReference>
<dbReference type="Proteomes" id="UP001152484">
    <property type="component" value="Unassembled WGS sequence"/>
</dbReference>
<comment type="caution">
    <text evidence="1">The sequence shown here is derived from an EMBL/GenBank/DDBJ whole genome shotgun (WGS) entry which is preliminary data.</text>
</comment>
<organism evidence="1 2">
    <name type="scientific">Cuscuta europaea</name>
    <name type="common">European dodder</name>
    <dbReference type="NCBI Taxonomy" id="41803"/>
    <lineage>
        <taxon>Eukaryota</taxon>
        <taxon>Viridiplantae</taxon>
        <taxon>Streptophyta</taxon>
        <taxon>Embryophyta</taxon>
        <taxon>Tracheophyta</taxon>
        <taxon>Spermatophyta</taxon>
        <taxon>Magnoliopsida</taxon>
        <taxon>eudicotyledons</taxon>
        <taxon>Gunneridae</taxon>
        <taxon>Pentapetalae</taxon>
        <taxon>asterids</taxon>
        <taxon>lamiids</taxon>
        <taxon>Solanales</taxon>
        <taxon>Convolvulaceae</taxon>
        <taxon>Cuscuteae</taxon>
        <taxon>Cuscuta</taxon>
        <taxon>Cuscuta subgen. Cuscuta</taxon>
    </lineage>
</organism>
<protein>
    <recommendedName>
        <fullName evidence="3">Serine-threonine/tyrosine-protein kinase catalytic domain-containing protein</fullName>
    </recommendedName>
</protein>
<evidence type="ECO:0000313" key="2">
    <source>
        <dbReference type="Proteomes" id="UP001152484"/>
    </source>
</evidence>
<proteinExistence type="predicted"/>
<reference evidence="1" key="1">
    <citation type="submission" date="2022-07" db="EMBL/GenBank/DDBJ databases">
        <authorList>
            <person name="Macas J."/>
            <person name="Novak P."/>
            <person name="Neumann P."/>
        </authorList>
    </citation>
    <scope>NUCLEOTIDE SEQUENCE</scope>
</reference>